<reference evidence="2" key="1">
    <citation type="submission" date="2015-11" db="EMBL/GenBank/DDBJ databases">
        <authorList>
            <consortium name="Cross-ministerial Strategic Innovation Promotion Program (SIP) consortium"/>
            <person name="Tomihama T."/>
            <person name="Ikenaga M."/>
            <person name="Sakai M."/>
            <person name="Okubo T."/>
            <person name="Ikeda S."/>
        </authorList>
    </citation>
    <scope>NUCLEOTIDE SEQUENCE [LARGE SCALE GENOMIC DNA]</scope>
    <source>
        <strain evidence="2">S58</strain>
    </source>
</reference>
<sequence length="72" mass="7610">MPTPAQDQARVVRVPGVPPNVVMWVDHEHADGVLRLNADLIDTPTAQQLEAALKEGSCTAAELIQALVARGG</sequence>
<dbReference type="EMBL" id="BCMM01000021">
    <property type="protein sequence ID" value="GAQ64111.1"/>
    <property type="molecule type" value="Genomic_DNA"/>
</dbReference>
<reference evidence="1 2" key="2">
    <citation type="journal article" date="2016" name="Genome Announc.">
        <title>Draft Genome Sequences of Streptomyces scabiei S58, Streptomyces turgidiscabies T45, and Streptomyces acidiscabies a10, the Pathogens of Potato Common Scab, Isolated in Japan.</title>
        <authorList>
            <person name="Tomihama T."/>
            <person name="Nishi Y."/>
            <person name="Sakai M."/>
            <person name="Ikenaga M."/>
            <person name="Okubo T."/>
            <person name="Ikeda S."/>
        </authorList>
    </citation>
    <scope>NUCLEOTIDE SEQUENCE [LARGE SCALE GENOMIC DNA]</scope>
    <source>
        <strain evidence="1 2">S58</strain>
    </source>
</reference>
<name>A0A100JR63_STRSC</name>
<dbReference type="Proteomes" id="UP000067448">
    <property type="component" value="Unassembled WGS sequence"/>
</dbReference>
<evidence type="ECO:0000313" key="2">
    <source>
        <dbReference type="Proteomes" id="UP000067448"/>
    </source>
</evidence>
<dbReference type="AlphaFoldDB" id="A0A100JR63"/>
<organism evidence="1 2">
    <name type="scientific">Streptomyces scabiei</name>
    <dbReference type="NCBI Taxonomy" id="1930"/>
    <lineage>
        <taxon>Bacteria</taxon>
        <taxon>Bacillati</taxon>
        <taxon>Actinomycetota</taxon>
        <taxon>Actinomycetes</taxon>
        <taxon>Kitasatosporales</taxon>
        <taxon>Streptomycetaceae</taxon>
        <taxon>Streptomyces</taxon>
    </lineage>
</organism>
<accession>A0A100JR63</accession>
<proteinExistence type="predicted"/>
<protein>
    <submittedName>
        <fullName evidence="1">Uncharacterized protein</fullName>
    </submittedName>
</protein>
<reference evidence="2" key="3">
    <citation type="submission" date="2016-02" db="EMBL/GenBank/DDBJ databases">
        <title>Draft genome of pathogenic Streptomyces sp. in Japan.</title>
        <authorList>
            <person name="Tomihama T."/>
            <person name="Ikenaga M."/>
            <person name="Sakai M."/>
            <person name="Okubo T."/>
            <person name="Ikeda S."/>
        </authorList>
    </citation>
    <scope>NUCLEOTIDE SEQUENCE [LARGE SCALE GENOMIC DNA]</scope>
    <source>
        <strain evidence="2">S58</strain>
    </source>
</reference>
<comment type="caution">
    <text evidence="1">The sequence shown here is derived from an EMBL/GenBank/DDBJ whole genome shotgun (WGS) entry which is preliminary data.</text>
</comment>
<dbReference type="RefSeq" id="WP_159056089.1">
    <property type="nucleotide sequence ID" value="NZ_BCMM01000021.1"/>
</dbReference>
<gene>
    <name evidence="1" type="ORF">SsS58_04501</name>
</gene>
<evidence type="ECO:0000313" key="1">
    <source>
        <dbReference type="EMBL" id="GAQ64111.1"/>
    </source>
</evidence>